<proteinExistence type="predicted"/>
<dbReference type="InterPro" id="IPR003790">
    <property type="entry name" value="GHL10"/>
</dbReference>
<protein>
    <recommendedName>
        <fullName evidence="3">Glycosyl hydrolase-like 10 domain-containing protein</fullName>
    </recommendedName>
</protein>
<gene>
    <name evidence="4" type="ORF">C1752_01713</name>
</gene>
<comment type="caution">
    <text evidence="4">The sequence shown here is derived from an EMBL/GenBank/DDBJ whole genome shotgun (WGS) entry which is preliminary data.</text>
</comment>
<dbReference type="RefSeq" id="WP_110985676.1">
    <property type="nucleotide sequence ID" value="NZ_CAWNWM010000004.1"/>
</dbReference>
<keyword evidence="2" id="KW-0812">Transmembrane</keyword>
<evidence type="ECO:0000256" key="1">
    <source>
        <dbReference type="ARBA" id="ARBA00022729"/>
    </source>
</evidence>
<dbReference type="OrthoDB" id="569227at2"/>
<dbReference type="SUPFAM" id="SSF51445">
    <property type="entry name" value="(Trans)glycosidases"/>
    <property type="match status" value="1"/>
</dbReference>
<dbReference type="Pfam" id="PF02638">
    <property type="entry name" value="GHL10"/>
    <property type="match status" value="1"/>
</dbReference>
<dbReference type="AlphaFoldDB" id="A0A2W1JK35"/>
<feature type="domain" description="Glycosyl hydrolase-like 10" evidence="3">
    <location>
        <begin position="114"/>
        <end position="279"/>
    </location>
</feature>
<dbReference type="EMBL" id="PQWO01000004">
    <property type="protein sequence ID" value="PZD73768.1"/>
    <property type="molecule type" value="Genomic_DNA"/>
</dbReference>
<reference evidence="4 5" key="1">
    <citation type="journal article" date="2018" name="Sci. Rep.">
        <title>A novel species of the marine cyanobacterium Acaryochloris with a unique pigment content and lifestyle.</title>
        <authorList>
            <person name="Partensky F."/>
            <person name="Six C."/>
            <person name="Ratin M."/>
            <person name="Garczarek L."/>
            <person name="Vaulot D."/>
            <person name="Probert I."/>
            <person name="Calteau A."/>
            <person name="Gourvil P."/>
            <person name="Marie D."/>
            <person name="Grebert T."/>
            <person name="Bouchier C."/>
            <person name="Le Panse S."/>
            <person name="Gachenot M."/>
            <person name="Rodriguez F."/>
            <person name="Garrido J.L."/>
        </authorList>
    </citation>
    <scope>NUCLEOTIDE SEQUENCE [LARGE SCALE GENOMIC DNA]</scope>
    <source>
        <strain evidence="4 5">RCC1774</strain>
    </source>
</reference>
<evidence type="ECO:0000256" key="2">
    <source>
        <dbReference type="SAM" id="Phobius"/>
    </source>
</evidence>
<dbReference type="Proteomes" id="UP000248857">
    <property type="component" value="Unassembled WGS sequence"/>
</dbReference>
<name>A0A2W1JK35_9CYAN</name>
<accession>A0A2W1JK35</accession>
<keyword evidence="1" id="KW-0732">Signal</keyword>
<keyword evidence="5" id="KW-1185">Reference proteome</keyword>
<dbReference type="Gene3D" id="3.20.20.80">
    <property type="entry name" value="Glycosidases"/>
    <property type="match status" value="1"/>
</dbReference>
<organism evidence="4 5">
    <name type="scientific">Acaryochloris thomasi RCC1774</name>
    <dbReference type="NCBI Taxonomy" id="1764569"/>
    <lineage>
        <taxon>Bacteria</taxon>
        <taxon>Bacillati</taxon>
        <taxon>Cyanobacteriota</taxon>
        <taxon>Cyanophyceae</taxon>
        <taxon>Acaryochloridales</taxon>
        <taxon>Acaryochloridaceae</taxon>
        <taxon>Acaryochloris</taxon>
        <taxon>Acaryochloris thomasi</taxon>
    </lineage>
</organism>
<dbReference type="PANTHER" id="PTHR43405">
    <property type="entry name" value="GLYCOSYL HYDROLASE DIGH"/>
    <property type="match status" value="1"/>
</dbReference>
<keyword evidence="2" id="KW-0472">Membrane</keyword>
<feature type="transmembrane region" description="Helical" evidence="2">
    <location>
        <begin position="12"/>
        <end position="32"/>
    </location>
</feature>
<evidence type="ECO:0000313" key="5">
    <source>
        <dbReference type="Proteomes" id="UP000248857"/>
    </source>
</evidence>
<evidence type="ECO:0000259" key="3">
    <source>
        <dbReference type="Pfam" id="PF02638"/>
    </source>
</evidence>
<sequence length="408" mass="46675">MASQKKEPQGCGCGSIPFSVILLFLGAGYWWFSQPQNREISRYVPPDQTLTLPVLDLTVNLNPSTPAVPPVPTPLPTAILPATDPPEIEKAPETITAKPPQERDQPQSPWYQKEMRGIYLSRYQVTNNASEETIRERVRYYRSQGFNTILHGVWGNACTMYKSKVMAKKLGYDSCPNKFQAQWLDWLIDEAHKQDMQVHAYFEKGIKIDKNSPLFDLAMSQKWTVPGIDRTYSNVEHHVLDVANPEVSDFFRDILAEFAQKYPTIDAVQWDDYLGYHAELPGDVDRTESLTKFSQAMIQAMKKVNPDVSFDLCHHNPYWSKRYFAADWKNWDVDRVFVQAYNEANFDKELEYARKHAGIAITDNQLHRLPELIENKAIKSVLVFPLSGKPETTAANVNRLVSKSVQDS</sequence>
<keyword evidence="2" id="KW-1133">Transmembrane helix</keyword>
<dbReference type="PANTHER" id="PTHR43405:SF1">
    <property type="entry name" value="GLYCOSYL HYDROLASE DIGH"/>
    <property type="match status" value="1"/>
</dbReference>
<evidence type="ECO:0000313" key="4">
    <source>
        <dbReference type="EMBL" id="PZD73768.1"/>
    </source>
</evidence>
<dbReference type="InterPro" id="IPR052177">
    <property type="entry name" value="Divisome_Glycosyl_Hydrolase"/>
</dbReference>
<dbReference type="InterPro" id="IPR017853">
    <property type="entry name" value="GH"/>
</dbReference>